<feature type="transmembrane region" description="Helical" evidence="6">
    <location>
        <begin position="102"/>
        <end position="128"/>
    </location>
</feature>
<feature type="transmembrane region" description="Helical" evidence="6">
    <location>
        <begin position="148"/>
        <end position="165"/>
    </location>
</feature>
<feature type="transmembrane region" description="Helical" evidence="6">
    <location>
        <begin position="177"/>
        <end position="198"/>
    </location>
</feature>
<feature type="transmembrane region" description="Helical" evidence="6">
    <location>
        <begin position="256"/>
        <end position="280"/>
    </location>
</feature>
<name>A0A068NMY0_FIMGI</name>
<feature type="transmembrane region" description="Helical" evidence="6">
    <location>
        <begin position="218"/>
        <end position="235"/>
    </location>
</feature>
<dbReference type="Proteomes" id="UP000027982">
    <property type="component" value="Chromosome"/>
</dbReference>
<gene>
    <name evidence="7" type="ORF">OP10G_1555</name>
</gene>
<evidence type="ECO:0000313" key="7">
    <source>
        <dbReference type="EMBL" id="AIE84923.1"/>
    </source>
</evidence>
<dbReference type="InterPro" id="IPR045225">
    <property type="entry name" value="Uracil/uridine/allantoin_perm"/>
</dbReference>
<keyword evidence="8" id="KW-1185">Reference proteome</keyword>
<feature type="transmembrane region" description="Helical" evidence="6">
    <location>
        <begin position="21"/>
        <end position="41"/>
    </location>
</feature>
<feature type="transmembrane region" description="Helical" evidence="6">
    <location>
        <begin position="410"/>
        <end position="430"/>
    </location>
</feature>
<feature type="transmembrane region" description="Helical" evidence="6">
    <location>
        <begin position="300"/>
        <end position="321"/>
    </location>
</feature>
<dbReference type="OrthoDB" id="9780088at2"/>
<organism evidence="7 8">
    <name type="scientific">Fimbriimonas ginsengisoli Gsoil 348</name>
    <dbReference type="NCBI Taxonomy" id="661478"/>
    <lineage>
        <taxon>Bacteria</taxon>
        <taxon>Bacillati</taxon>
        <taxon>Armatimonadota</taxon>
        <taxon>Fimbriimonadia</taxon>
        <taxon>Fimbriimonadales</taxon>
        <taxon>Fimbriimonadaceae</taxon>
        <taxon>Fimbriimonas</taxon>
    </lineage>
</organism>
<dbReference type="Pfam" id="PF02133">
    <property type="entry name" value="Transp_cyt_pur"/>
    <property type="match status" value="1"/>
</dbReference>
<dbReference type="eggNOG" id="COG1953">
    <property type="taxonomic scope" value="Bacteria"/>
</dbReference>
<evidence type="ECO:0000256" key="6">
    <source>
        <dbReference type="SAM" id="Phobius"/>
    </source>
</evidence>
<evidence type="ECO:0000256" key="4">
    <source>
        <dbReference type="ARBA" id="ARBA00022989"/>
    </source>
</evidence>
<reference evidence="7 8" key="1">
    <citation type="journal article" date="2014" name="PLoS ONE">
        <title>The first complete genome sequence of the class fimbriimonadia in the phylum armatimonadetes.</title>
        <authorList>
            <person name="Hu Z.Y."/>
            <person name="Wang Y.Z."/>
            <person name="Im W.T."/>
            <person name="Wang S.Y."/>
            <person name="Zhao G.P."/>
            <person name="Zheng H.J."/>
            <person name="Quan Z.X."/>
        </authorList>
    </citation>
    <scope>NUCLEOTIDE SEQUENCE [LARGE SCALE GENOMIC DNA]</scope>
    <source>
        <strain evidence="7">Gsoil 348</strain>
    </source>
</reference>
<dbReference type="PANTHER" id="PTHR30618:SF0">
    <property type="entry name" value="PURINE-URACIL PERMEASE NCS1"/>
    <property type="match status" value="1"/>
</dbReference>
<dbReference type="EMBL" id="CP007139">
    <property type="protein sequence ID" value="AIE84923.1"/>
    <property type="molecule type" value="Genomic_DNA"/>
</dbReference>
<protein>
    <submittedName>
        <fullName evidence="7">Uracil permease</fullName>
    </submittedName>
</protein>
<keyword evidence="5 6" id="KW-0472">Membrane</keyword>
<feature type="transmembrane region" description="Helical" evidence="6">
    <location>
        <begin position="342"/>
        <end position="365"/>
    </location>
</feature>
<dbReference type="Gene3D" id="1.10.4160.10">
    <property type="entry name" value="Hydantoin permease"/>
    <property type="match status" value="1"/>
</dbReference>
<proteinExistence type="inferred from homology"/>
<evidence type="ECO:0000313" key="8">
    <source>
        <dbReference type="Proteomes" id="UP000027982"/>
    </source>
</evidence>
<dbReference type="GO" id="GO:0005886">
    <property type="term" value="C:plasma membrane"/>
    <property type="evidence" value="ECO:0007669"/>
    <property type="project" value="TreeGrafter"/>
</dbReference>
<evidence type="ECO:0000256" key="5">
    <source>
        <dbReference type="ARBA" id="ARBA00023136"/>
    </source>
</evidence>
<dbReference type="GO" id="GO:0015205">
    <property type="term" value="F:nucleobase transmembrane transporter activity"/>
    <property type="evidence" value="ECO:0007669"/>
    <property type="project" value="TreeGrafter"/>
</dbReference>
<dbReference type="KEGG" id="fgi:OP10G_1555"/>
<dbReference type="PANTHER" id="PTHR30618">
    <property type="entry name" value="NCS1 FAMILY PURINE/PYRIMIDINE TRANSPORTER"/>
    <property type="match status" value="1"/>
</dbReference>
<feature type="transmembrane region" description="Helical" evidence="6">
    <location>
        <begin position="371"/>
        <end position="389"/>
    </location>
</feature>
<evidence type="ECO:0000256" key="3">
    <source>
        <dbReference type="ARBA" id="ARBA00022692"/>
    </source>
</evidence>
<dbReference type="RefSeq" id="WP_038472777.1">
    <property type="nucleotide sequence ID" value="NZ_CP007139.1"/>
</dbReference>
<dbReference type="CDD" id="cd11485">
    <property type="entry name" value="SLC-NCS1sbd_YbbW-like"/>
    <property type="match status" value="1"/>
</dbReference>
<keyword evidence="4 6" id="KW-1133">Transmembrane helix</keyword>
<dbReference type="AlphaFoldDB" id="A0A068NMY0"/>
<evidence type="ECO:0000256" key="1">
    <source>
        <dbReference type="ARBA" id="ARBA00004141"/>
    </source>
</evidence>
<accession>A0A068NMY0</accession>
<dbReference type="InterPro" id="IPR012681">
    <property type="entry name" value="NCS1"/>
</dbReference>
<dbReference type="NCBIfam" id="TIGR00800">
    <property type="entry name" value="ncs1"/>
    <property type="match status" value="1"/>
</dbReference>
<feature type="transmembrane region" description="Helical" evidence="6">
    <location>
        <begin position="442"/>
        <end position="458"/>
    </location>
</feature>
<dbReference type="HOGENOM" id="CLU_021555_0_0_0"/>
<comment type="similarity">
    <text evidence="2">Belongs to the purine-cytosine permease (2.A.39) family.</text>
</comment>
<dbReference type="STRING" id="661478.OP10G_1555"/>
<comment type="subcellular location">
    <subcellularLocation>
        <location evidence="1">Membrane</location>
        <topology evidence="1">Multi-pass membrane protein</topology>
    </subcellularLocation>
</comment>
<evidence type="ECO:0000256" key="2">
    <source>
        <dbReference type="ARBA" id="ARBA00008974"/>
    </source>
</evidence>
<keyword evidence="3 6" id="KW-0812">Transmembrane</keyword>
<sequence length="471" mass="51392">MSDLKLENLDLRPTTDEQRTWTWVHYAALWVGMAHCVPTWLMAGSLIALGLTWWQVIGIMALGNLIVLVPVVMNSHAGTRYGIPFPVLARASFGTRGANIPALFRGLVAVGWFGIQVHIGGGALLSLVEYVVPGVAKLNDTEFLSQGLANWISFGVFLWLNLVVLRRGMERLKKFELWAAPLVLLFSFALCIWAVMAAGGVGPVVNAPHVVPPDTHKLIANGLMAVIGFWSTLALNAPDFSRFAKTQRDQALGQALGLPTTMVLFSVLAVFTTSATAVLYGKVLWDPLEIVKHLPSAPLAAASLVAILLATVSVNVPANLVSPAYDFANLAPRVITMWRGALITAALATIIMPWRFMATAATYVIGWLNTSADLLGPVAGILIADYWLVRRKQLSVEDLYNESGRYRYTNGYNLRAILALAVALFASQIGRVFEPLRFLTEIGWVTGFLIGGFVYWLLERGRNQRVILGSP</sequence>
<dbReference type="InterPro" id="IPR001248">
    <property type="entry name" value="Pur-cyt_permease"/>
</dbReference>
<feature type="transmembrane region" description="Helical" evidence="6">
    <location>
        <begin position="53"/>
        <end position="73"/>
    </location>
</feature>